<reference evidence="1" key="1">
    <citation type="submission" date="2016-07" db="EMBL/GenBank/DDBJ databases">
        <title>Microvirga ossetica sp. nov. a new species of rhizobia isolated from root nodules of the legume species Vicia alpestris Steven originated from North Ossetia region in the Caucasus.</title>
        <authorList>
            <person name="Safronova V.I."/>
            <person name="Kuznetsova I.G."/>
            <person name="Sazanova A.L."/>
            <person name="Belimov A."/>
            <person name="Andronov E."/>
            <person name="Osledkin Y.S."/>
            <person name="Onishchuk O.P."/>
            <person name="Kurchak O.N."/>
            <person name="Shaposhnikov A.I."/>
            <person name="Willems A."/>
            <person name="Tikhonovich I.A."/>
        </authorList>
    </citation>
    <scope>NUCLEOTIDE SEQUENCE [LARGE SCALE GENOMIC DNA]</scope>
    <source>
        <strain evidence="1">V5/3M</strain>
    </source>
</reference>
<accession>A0A1B2EAY6</accession>
<gene>
    <name evidence="1" type="ORF">BB934_02015</name>
</gene>
<evidence type="ECO:0000313" key="1">
    <source>
        <dbReference type="EMBL" id="ANY77144.1"/>
    </source>
</evidence>
<dbReference type="EMBL" id="CP016616">
    <property type="protein sequence ID" value="ANY77144.1"/>
    <property type="molecule type" value="Genomic_DNA"/>
</dbReference>
<organism evidence="1">
    <name type="scientific">Microvirga ossetica</name>
    <dbReference type="NCBI Taxonomy" id="1882682"/>
    <lineage>
        <taxon>Bacteria</taxon>
        <taxon>Pseudomonadati</taxon>
        <taxon>Pseudomonadota</taxon>
        <taxon>Alphaproteobacteria</taxon>
        <taxon>Hyphomicrobiales</taxon>
        <taxon>Methylobacteriaceae</taxon>
        <taxon>Microvirga</taxon>
    </lineage>
</organism>
<proteinExistence type="predicted"/>
<dbReference type="RefSeq" id="WP_099508145.1">
    <property type="nucleotide sequence ID" value="NZ_CP016616.1"/>
</dbReference>
<sequence>MDTYNLFRRKGYSALCCVVPAHSPTPGFLSATIWDFMGGINTEESPVLTGFDKAAAKLVIPLNGFYLFQEVA</sequence>
<dbReference type="AlphaFoldDB" id="A0A1B2EAY6"/>
<protein>
    <submittedName>
        <fullName evidence="1">Uncharacterized protein</fullName>
    </submittedName>
</protein>
<dbReference type="KEGG" id="moc:BB934_02015"/>
<dbReference type="OrthoDB" id="7997982at2"/>
<name>A0A1B2EAY6_9HYPH</name>